<feature type="transmembrane region" description="Helical" evidence="2">
    <location>
        <begin position="1026"/>
        <end position="1046"/>
    </location>
</feature>
<dbReference type="Gene3D" id="3.30.70.1430">
    <property type="entry name" value="Multidrug efflux transporter AcrB pore domain"/>
    <property type="match status" value="2"/>
</dbReference>
<feature type="region of interest" description="Disordered" evidence="1">
    <location>
        <begin position="1229"/>
        <end position="1270"/>
    </location>
</feature>
<feature type="transmembrane region" description="Helical" evidence="2">
    <location>
        <begin position="466"/>
        <end position="486"/>
    </location>
</feature>
<feature type="transmembrane region" description="Helical" evidence="2">
    <location>
        <begin position="956"/>
        <end position="976"/>
    </location>
</feature>
<name>A0A1H3VGY5_9GAMM</name>
<dbReference type="STRING" id="525918.SAMN05660964_00036"/>
<evidence type="ECO:0000256" key="2">
    <source>
        <dbReference type="SAM" id="Phobius"/>
    </source>
</evidence>
<dbReference type="GO" id="GO:0005886">
    <property type="term" value="C:plasma membrane"/>
    <property type="evidence" value="ECO:0007669"/>
    <property type="project" value="TreeGrafter"/>
</dbReference>
<dbReference type="OrthoDB" id="5613295at2"/>
<dbReference type="SUPFAM" id="SSF82866">
    <property type="entry name" value="Multidrug efflux transporter AcrB transmembrane domain"/>
    <property type="match status" value="2"/>
</dbReference>
<dbReference type="PANTHER" id="PTHR32063">
    <property type="match status" value="1"/>
</dbReference>
<evidence type="ECO:0000313" key="3">
    <source>
        <dbReference type="EMBL" id="SDZ73382.1"/>
    </source>
</evidence>
<dbReference type="Pfam" id="PF00873">
    <property type="entry name" value="ACR_tran"/>
    <property type="match status" value="2"/>
</dbReference>
<dbReference type="PRINTS" id="PR00702">
    <property type="entry name" value="ACRIFLAVINRP"/>
</dbReference>
<feature type="transmembrane region" description="Helical" evidence="2">
    <location>
        <begin position="559"/>
        <end position="579"/>
    </location>
</feature>
<keyword evidence="4" id="KW-1185">Reference proteome</keyword>
<feature type="transmembrane region" description="Helical" evidence="2">
    <location>
        <begin position="1133"/>
        <end position="1153"/>
    </location>
</feature>
<feature type="transmembrane region" description="Helical" evidence="2">
    <location>
        <begin position="988"/>
        <end position="1006"/>
    </location>
</feature>
<feature type="transmembrane region" description="Helical" evidence="2">
    <location>
        <begin position="493"/>
        <end position="515"/>
    </location>
</feature>
<dbReference type="Gene3D" id="3.30.70.1320">
    <property type="entry name" value="Multidrug efflux transporter AcrB pore domain like"/>
    <property type="match status" value="1"/>
</dbReference>
<dbReference type="Proteomes" id="UP000199397">
    <property type="component" value="Unassembled WGS sequence"/>
</dbReference>
<feature type="transmembrane region" description="Helical" evidence="2">
    <location>
        <begin position="389"/>
        <end position="409"/>
    </location>
</feature>
<evidence type="ECO:0000256" key="1">
    <source>
        <dbReference type="SAM" id="MobiDB-lite"/>
    </source>
</evidence>
<protein>
    <submittedName>
        <fullName evidence="3">Multidrug efflux pump subunit AcrB</fullName>
    </submittedName>
</protein>
<gene>
    <name evidence="3" type="ORF">SAMN05660964_00036</name>
</gene>
<dbReference type="Gene3D" id="3.30.70.1440">
    <property type="entry name" value="Multidrug efflux transporter AcrB pore domain"/>
    <property type="match status" value="1"/>
</dbReference>
<dbReference type="InterPro" id="IPR027463">
    <property type="entry name" value="AcrB_DN_DC_subdom"/>
</dbReference>
<keyword evidence="2" id="KW-0812">Transmembrane</keyword>
<proteinExistence type="predicted"/>
<evidence type="ECO:0000313" key="4">
    <source>
        <dbReference type="Proteomes" id="UP000199397"/>
    </source>
</evidence>
<dbReference type="Gene3D" id="3.30.2090.10">
    <property type="entry name" value="Multidrug efflux transporter AcrB TolC docking domain, DN and DC subdomains"/>
    <property type="match status" value="2"/>
</dbReference>
<keyword evidence="2" id="KW-0472">Membrane</keyword>
<keyword evidence="2" id="KW-1133">Transmembrane helix</keyword>
<dbReference type="InterPro" id="IPR001036">
    <property type="entry name" value="Acrflvin-R"/>
</dbReference>
<feature type="transmembrane region" description="Helical" evidence="2">
    <location>
        <begin position="930"/>
        <end position="950"/>
    </location>
</feature>
<sequence>MNDSPHNASSQPQHNLGMAGAMAKTFITSPLSLLLLLAFFAVGVLGMWVTPRQEDPQISVPMVDIFVRYPGASAQEVENLISRPLESIMSEMTGVDHVYSYSAREHSMVTVQFIVGEELESSLVKLYDKLASNKDRIPIGVQEPMVKPKGADDVPLVTLTLWSNQVDDANLRLVALDVLQSLREVENTSQSFIVDGRHEELKVEILPERLATFGVSLDQVANAIRMANSERNTGSVEPNERVFKVYSGAFLSSAEDVKRLMVAVIDGRPVYVRDVATVTEEPSDAGRSVGYYTGSAIGDAEEKADNAPAVTLAIAKKHGTNGVDVASAVLAKLDGLKGRIIPDNVNVEITRNYGETAKAKVNELIFKLFVATGIVTVLVWFFLGLRAAGVVLIVIPAVITTTVFAAWLMGMTIDRVSLFALIFSIGILVDDAIVVVENIYRRWLLIENTDVETAVDAVREVGNPTILATGTVIAALLPMGFVSGMMGPYMLPIPVLGSVAMVISLFAAFAFTPWLTNRFKPSLKSLHDAAEKEHKQAARMEKLFRGMIVPLVTDKKKGYAFLLAIIVVFFAFMLLFYPLKSVRVKMLPLDNKPEFNVVINMPEGTALPVTANLMHTMATKLKEIPEVTALQTYAGTASPFNFNGLVRHYYLRQQSWQADIQVQLTDKHDRKRTSHEIAVEARALLQPMLKGTGGKLQVVEMPPGPPVLQSVVAEVYGPDANTRRQVAADLTKLFEQAENLDDVDNLMEEDHEILRFMVDSDKAQRNGITAESVNRTLEMAMGGFILGDIKKNALIDPTRIVMQVPLSARSQIYRLSQLPVTNQIGQFVPLHELGTFVFDKQDKPIYRKDLRAVEYVTAETVGRLAAPVYGQGQVETLLAEFNNGEGYRSPDGTLLLDEAYWLKSPQDVERKSAFEWGGEWTVTWETFRDMGIAFAAALVLIYMLIVAQFGNFTLPAIIMAPIPLTLIGIVPGHWLMDAEFTATSMIGFIALAGIIVRNSILLVDFAREAVLSGETVLEAVIRSCEARTRPIIITALALFGGSMVILSDPIFQGMAVSLIFGGAVATLLTLLIIPLGCISAGDSLGGTPGGNAGGGSSGTHATVDTHTSSGSHTETSGKSVGTIAKDTVVYTGMYLVSLVGGLVAGIIGIFAALRKLLQKRKNLDAAKQQALRQQSKKQALASVAKQAGDGKTVNVVPAAVAETTPAVVTVTVDDVLAVQEQSIDVVEAVKPETDTADSKQQQDEMLLGSTESQERKKSSGRRGIKLKTDI</sequence>
<dbReference type="SUPFAM" id="SSF82714">
    <property type="entry name" value="Multidrug efflux transporter AcrB TolC docking domain, DN and DC subdomains"/>
    <property type="match status" value="2"/>
</dbReference>
<dbReference type="Gene3D" id="1.20.1640.10">
    <property type="entry name" value="Multidrug efflux transporter AcrB transmembrane domain"/>
    <property type="match status" value="2"/>
</dbReference>
<feature type="transmembrane region" description="Helical" evidence="2">
    <location>
        <begin position="1058"/>
        <end position="1081"/>
    </location>
</feature>
<reference evidence="3 4" key="1">
    <citation type="submission" date="2016-10" db="EMBL/GenBank/DDBJ databases">
        <authorList>
            <person name="de Groot N.N."/>
        </authorList>
    </citation>
    <scope>NUCLEOTIDE SEQUENCE [LARGE SCALE GENOMIC DNA]</scope>
    <source>
        <strain evidence="3 4">DSM 21228</strain>
    </source>
</reference>
<feature type="transmembrane region" description="Helical" evidence="2">
    <location>
        <begin position="364"/>
        <end position="383"/>
    </location>
</feature>
<dbReference type="RefSeq" id="WP_093064178.1">
    <property type="nucleotide sequence ID" value="NZ_FNQP01000001.1"/>
</dbReference>
<dbReference type="EMBL" id="FNQP01000001">
    <property type="protein sequence ID" value="SDZ73382.1"/>
    <property type="molecule type" value="Genomic_DNA"/>
</dbReference>
<feature type="compositionally biased region" description="Low complexity" evidence="1">
    <location>
        <begin position="1105"/>
        <end position="1117"/>
    </location>
</feature>
<dbReference type="SUPFAM" id="SSF82693">
    <property type="entry name" value="Multidrug efflux transporter AcrB pore domain, PN1, PN2, PC1 and PC2 subdomains"/>
    <property type="match status" value="3"/>
</dbReference>
<feature type="transmembrane region" description="Helical" evidence="2">
    <location>
        <begin position="416"/>
        <end position="436"/>
    </location>
</feature>
<dbReference type="GO" id="GO:0042910">
    <property type="term" value="F:xenobiotic transmembrane transporter activity"/>
    <property type="evidence" value="ECO:0007669"/>
    <property type="project" value="TreeGrafter"/>
</dbReference>
<feature type="transmembrane region" description="Helical" evidence="2">
    <location>
        <begin position="26"/>
        <end position="49"/>
    </location>
</feature>
<feature type="compositionally biased region" description="Basic residues" evidence="1">
    <location>
        <begin position="1258"/>
        <end position="1270"/>
    </location>
</feature>
<feature type="region of interest" description="Disordered" evidence="1">
    <location>
        <begin position="1089"/>
        <end position="1118"/>
    </location>
</feature>
<dbReference type="AlphaFoldDB" id="A0A1H3VGY5"/>
<accession>A0A1H3VGY5</accession>
<organism evidence="3 4">
    <name type="scientific">Thiothrix caldifontis</name>
    <dbReference type="NCBI Taxonomy" id="525918"/>
    <lineage>
        <taxon>Bacteria</taxon>
        <taxon>Pseudomonadati</taxon>
        <taxon>Pseudomonadota</taxon>
        <taxon>Gammaproteobacteria</taxon>
        <taxon>Thiotrichales</taxon>
        <taxon>Thiotrichaceae</taxon>
        <taxon>Thiothrix</taxon>
    </lineage>
</organism>
<feature type="compositionally biased region" description="Basic and acidic residues" evidence="1">
    <location>
        <begin position="1229"/>
        <end position="1242"/>
    </location>
</feature>
<dbReference type="PANTHER" id="PTHR32063:SF16">
    <property type="entry name" value="CATION EFFLUX SYSTEM (ACRB_ACRD_ACRF FAMILY)"/>
    <property type="match status" value="1"/>
</dbReference>